<dbReference type="STRING" id="555512.SAMN04487993_1002326"/>
<organism evidence="1 2">
    <name type="scientific">Salipiger marinus</name>
    <dbReference type="NCBI Taxonomy" id="555512"/>
    <lineage>
        <taxon>Bacteria</taxon>
        <taxon>Pseudomonadati</taxon>
        <taxon>Pseudomonadota</taxon>
        <taxon>Alphaproteobacteria</taxon>
        <taxon>Rhodobacterales</taxon>
        <taxon>Roseobacteraceae</taxon>
        <taxon>Salipiger</taxon>
    </lineage>
</organism>
<name>A0A1G8J6C6_9RHOB</name>
<evidence type="ECO:0008006" key="3">
    <source>
        <dbReference type="Google" id="ProtNLM"/>
    </source>
</evidence>
<sequence>MARLNTYLLAAATLSIALGTGYVMQRSTTVGPARGAEPLTLAAITDTSSAAALPRLPSEAAMMRLPAPASASPDMALPAPQTAQAPDCPVTLTADVAAGAMMALTLEAPCHREERLTLHHQGLMLTEVTDAEGRLSLELPALAEQAMVIAAFDSGRGATTQIEVPSLAFYDRVVLQWKGDSGLHLHAREFGSGHVWAASAGDLTRTAAGEGGFLTLLGARDTPDALQAEVYTFPRAAARVSGTINLSIEAEVTAANCAQRVEALTLDLRSGKAPHAADLSLEMPDCESTGDFLVLKNLIEDLKIAAN</sequence>
<dbReference type="Proteomes" id="UP000199093">
    <property type="component" value="Unassembled WGS sequence"/>
</dbReference>
<gene>
    <name evidence="1" type="ORF">SAMN04487993_1002326</name>
</gene>
<dbReference type="RefSeq" id="WP_089843943.1">
    <property type="nucleotide sequence ID" value="NZ_FNEJ01000002.1"/>
</dbReference>
<accession>A0A1G8J6C6</accession>
<protein>
    <recommendedName>
        <fullName evidence="3">Translocase</fullName>
    </recommendedName>
</protein>
<dbReference type="OrthoDB" id="7956241at2"/>
<dbReference type="AlphaFoldDB" id="A0A1G8J6C6"/>
<reference evidence="1 2" key="1">
    <citation type="submission" date="2016-10" db="EMBL/GenBank/DDBJ databases">
        <authorList>
            <person name="de Groot N.N."/>
        </authorList>
    </citation>
    <scope>NUCLEOTIDE SEQUENCE [LARGE SCALE GENOMIC DNA]</scope>
    <source>
        <strain evidence="1 2">DSM 26424</strain>
    </source>
</reference>
<evidence type="ECO:0000313" key="1">
    <source>
        <dbReference type="EMBL" id="SDI26190.1"/>
    </source>
</evidence>
<keyword evidence="2" id="KW-1185">Reference proteome</keyword>
<proteinExistence type="predicted"/>
<dbReference type="EMBL" id="FNEJ01000002">
    <property type="protein sequence ID" value="SDI26190.1"/>
    <property type="molecule type" value="Genomic_DNA"/>
</dbReference>
<evidence type="ECO:0000313" key="2">
    <source>
        <dbReference type="Proteomes" id="UP000199093"/>
    </source>
</evidence>